<protein>
    <submittedName>
        <fullName evidence="4">Virulence-associated protein E</fullName>
    </submittedName>
</protein>
<evidence type="ECO:0000256" key="1">
    <source>
        <dbReference type="SAM" id="MobiDB-lite"/>
    </source>
</evidence>
<feature type="region of interest" description="Disordered" evidence="1">
    <location>
        <begin position="68"/>
        <end position="87"/>
    </location>
</feature>
<organism evidence="4 5">
    <name type="scientific">Caulobacter segnis</name>
    <dbReference type="NCBI Taxonomy" id="88688"/>
    <lineage>
        <taxon>Bacteria</taxon>
        <taxon>Pseudomonadati</taxon>
        <taxon>Pseudomonadota</taxon>
        <taxon>Alphaproteobacteria</taxon>
        <taxon>Caulobacterales</taxon>
        <taxon>Caulobacteraceae</taxon>
        <taxon>Caulobacter</taxon>
    </lineage>
</organism>
<evidence type="ECO:0000313" key="5">
    <source>
        <dbReference type="Proteomes" id="UP000249393"/>
    </source>
</evidence>
<proteinExistence type="predicted"/>
<dbReference type="RefSeq" id="WP_304275868.1">
    <property type="nucleotide sequence ID" value="NZ_QFQZ01000015.1"/>
</dbReference>
<dbReference type="AlphaFoldDB" id="A0A2W5V637"/>
<evidence type="ECO:0000313" key="4">
    <source>
        <dbReference type="EMBL" id="PZR35479.1"/>
    </source>
</evidence>
<dbReference type="Proteomes" id="UP000249393">
    <property type="component" value="Unassembled WGS sequence"/>
</dbReference>
<sequence>MSLRAIVRRLGGDLYDEGRRANIPAPGHSRRDRSVSLLERDGRLVIHTFGGSDWRAVRDHLRDLGLLGPSGARPPAPPAVETASDHERTARRDAALRLWEQGRPVAGTLSERHCRGRGVVGVIPGPEALRHHPGAPLAVYRPTRAARPALMAGVLDADGTVTAIELTYLTPGGRRAFDLALSRKTVGLIPAGSAVRLDAAGPDLLVAEGVFTALAARRRFSLPAWALLSTSNLRRWRPPSGVRFVLIAADRGFDGEASARHLAQALGRAGVKSRIVLPPPAFGDWDEAAGGGC</sequence>
<feature type="domain" description="Toprim" evidence="2">
    <location>
        <begin position="204"/>
        <end position="288"/>
    </location>
</feature>
<dbReference type="InterPro" id="IPR055570">
    <property type="entry name" value="DUF7146"/>
</dbReference>
<comment type="caution">
    <text evidence="4">The sequence shown here is derived from an EMBL/GenBank/DDBJ whole genome shotgun (WGS) entry which is preliminary data.</text>
</comment>
<accession>A0A2W5V637</accession>
<name>A0A2W5V637_9CAUL</name>
<dbReference type="Pfam" id="PF13362">
    <property type="entry name" value="Toprim_3"/>
    <property type="match status" value="1"/>
</dbReference>
<evidence type="ECO:0000259" key="3">
    <source>
        <dbReference type="Pfam" id="PF23639"/>
    </source>
</evidence>
<dbReference type="CDD" id="cd01029">
    <property type="entry name" value="TOPRIM_primases"/>
    <property type="match status" value="1"/>
</dbReference>
<dbReference type="InterPro" id="IPR006171">
    <property type="entry name" value="TOPRIM_dom"/>
</dbReference>
<evidence type="ECO:0000259" key="2">
    <source>
        <dbReference type="Pfam" id="PF13362"/>
    </source>
</evidence>
<feature type="domain" description="DUF7146" evidence="3">
    <location>
        <begin position="90"/>
        <end position="197"/>
    </location>
</feature>
<gene>
    <name evidence="4" type="ORF">DI526_06895</name>
</gene>
<dbReference type="EMBL" id="QFQZ01000015">
    <property type="protein sequence ID" value="PZR35479.1"/>
    <property type="molecule type" value="Genomic_DNA"/>
</dbReference>
<dbReference type="InterPro" id="IPR034154">
    <property type="entry name" value="TOPRIM_DnaG/twinkle"/>
</dbReference>
<reference evidence="4 5" key="1">
    <citation type="submission" date="2017-08" db="EMBL/GenBank/DDBJ databases">
        <title>Infants hospitalized years apart are colonized by the same room-sourced microbial strains.</title>
        <authorList>
            <person name="Brooks B."/>
            <person name="Olm M.R."/>
            <person name="Firek B.A."/>
            <person name="Baker R."/>
            <person name="Thomas B.C."/>
            <person name="Morowitz M.J."/>
            <person name="Banfield J.F."/>
        </authorList>
    </citation>
    <scope>NUCLEOTIDE SEQUENCE [LARGE SCALE GENOMIC DNA]</scope>
    <source>
        <strain evidence="4">S2_003_000_R2_4</strain>
    </source>
</reference>
<dbReference type="Pfam" id="PF23639">
    <property type="entry name" value="DUF7146"/>
    <property type="match status" value="1"/>
</dbReference>